<feature type="compositionally biased region" description="Acidic residues" evidence="3">
    <location>
        <begin position="111"/>
        <end position="120"/>
    </location>
</feature>
<keyword evidence="5" id="KW-1185">Reference proteome</keyword>
<feature type="region of interest" description="Disordered" evidence="3">
    <location>
        <begin position="1"/>
        <end position="26"/>
    </location>
</feature>
<accession>A0A9W3C769</accession>
<reference evidence="5" key="1">
    <citation type="journal article" date="2019" name="Database">
        <title>The radish genome database (RadishGD): an integrated information resource for radish genomics.</title>
        <authorList>
            <person name="Yu H.J."/>
            <person name="Baek S."/>
            <person name="Lee Y.J."/>
            <person name="Cho A."/>
            <person name="Mun J.H."/>
        </authorList>
    </citation>
    <scope>NUCLEOTIDE SEQUENCE [LARGE SCALE GENOMIC DNA]</scope>
    <source>
        <strain evidence="5">cv. WK10039</strain>
    </source>
</reference>
<name>A0A9W3C769_RAPSA</name>
<feature type="compositionally biased region" description="Basic and acidic residues" evidence="3">
    <location>
        <begin position="100"/>
        <end position="110"/>
    </location>
</feature>
<proteinExistence type="predicted"/>
<dbReference type="Proteomes" id="UP000504610">
    <property type="component" value="Chromosome 7"/>
</dbReference>
<evidence type="ECO:0000313" key="6">
    <source>
        <dbReference type="RefSeq" id="XP_056847326.1"/>
    </source>
</evidence>
<dbReference type="GeneID" id="130498015"/>
<evidence type="ECO:0000256" key="3">
    <source>
        <dbReference type="SAM" id="MobiDB-lite"/>
    </source>
</evidence>
<evidence type="ECO:0000256" key="2">
    <source>
        <dbReference type="ARBA" id="ARBA00022723"/>
    </source>
</evidence>
<gene>
    <name evidence="6" type="primary">LOC130498015</name>
</gene>
<feature type="domain" description="DDE Tnp4" evidence="4">
    <location>
        <begin position="25"/>
        <end position="75"/>
    </location>
</feature>
<organism evidence="5 6">
    <name type="scientific">Raphanus sativus</name>
    <name type="common">Radish</name>
    <name type="synonym">Raphanus raphanistrum var. sativus</name>
    <dbReference type="NCBI Taxonomy" id="3726"/>
    <lineage>
        <taxon>Eukaryota</taxon>
        <taxon>Viridiplantae</taxon>
        <taxon>Streptophyta</taxon>
        <taxon>Embryophyta</taxon>
        <taxon>Tracheophyta</taxon>
        <taxon>Spermatophyta</taxon>
        <taxon>Magnoliopsida</taxon>
        <taxon>eudicotyledons</taxon>
        <taxon>Gunneridae</taxon>
        <taxon>Pentapetalae</taxon>
        <taxon>rosids</taxon>
        <taxon>malvids</taxon>
        <taxon>Brassicales</taxon>
        <taxon>Brassicaceae</taxon>
        <taxon>Brassiceae</taxon>
        <taxon>Raphanus</taxon>
    </lineage>
</organism>
<reference evidence="6" key="2">
    <citation type="submission" date="2025-08" db="UniProtKB">
        <authorList>
            <consortium name="RefSeq"/>
        </authorList>
    </citation>
    <scope>IDENTIFICATION</scope>
    <source>
        <tissue evidence="6">Leaf</tissue>
    </source>
</reference>
<keyword evidence="2" id="KW-0479">Metal-binding</keyword>
<dbReference type="OrthoDB" id="1746275at2759"/>
<dbReference type="KEGG" id="rsz:130498015"/>
<sequence>MSNNENVDDVGAGAGAEDGGGTTRRKVNKWHASLRSVIERTFGVWKKKWRILDNLPRYDVKTQNRIVHATMVLHNFIRLHKIPDADFEDSDSSGQAQQRRRIEEEELSKLEEEEITMDGQ</sequence>
<dbReference type="AlphaFoldDB" id="A0A9W3C769"/>
<evidence type="ECO:0000313" key="5">
    <source>
        <dbReference type="Proteomes" id="UP000504610"/>
    </source>
</evidence>
<evidence type="ECO:0000256" key="1">
    <source>
        <dbReference type="ARBA" id="ARBA00001968"/>
    </source>
</evidence>
<feature type="region of interest" description="Disordered" evidence="3">
    <location>
        <begin position="84"/>
        <end position="120"/>
    </location>
</feature>
<comment type="cofactor">
    <cofactor evidence="1">
        <name>a divalent metal cation</name>
        <dbReference type="ChEBI" id="CHEBI:60240"/>
    </cofactor>
</comment>
<dbReference type="RefSeq" id="XP_056847326.1">
    <property type="nucleotide sequence ID" value="XM_056991346.1"/>
</dbReference>
<dbReference type="GO" id="GO:0046872">
    <property type="term" value="F:metal ion binding"/>
    <property type="evidence" value="ECO:0007669"/>
    <property type="project" value="UniProtKB-KW"/>
</dbReference>
<dbReference type="InterPro" id="IPR027806">
    <property type="entry name" value="HARBI1_dom"/>
</dbReference>
<protein>
    <submittedName>
        <fullName evidence="6">Uncharacterized protein LOC130498015</fullName>
    </submittedName>
</protein>
<feature type="compositionally biased region" description="Gly residues" evidence="3">
    <location>
        <begin position="12"/>
        <end position="22"/>
    </location>
</feature>
<evidence type="ECO:0000259" key="4">
    <source>
        <dbReference type="Pfam" id="PF13359"/>
    </source>
</evidence>
<dbReference type="Pfam" id="PF13359">
    <property type="entry name" value="DDE_Tnp_4"/>
    <property type="match status" value="1"/>
</dbReference>